<evidence type="ECO:0000313" key="2">
    <source>
        <dbReference type="EMBL" id="MDJ1174665.1"/>
    </source>
</evidence>
<feature type="chain" id="PRO_5046744093" evidence="1">
    <location>
        <begin position="21"/>
        <end position="179"/>
    </location>
</feature>
<sequence length="179" mass="19638">MTARLSLIICLLTGFLTVSLPTFTSKASASGDCVTWAEYASNLPSQGGRGGQWKAFGSLPPEFENGCVLLQNNNSVDIAYVLKSGINPAPYQQRSRLNPSQTIPDFSYEQEENLQRLVNQGNALKVTWLTPTNGSLPYLRSIPKNRAFLRDDGMTCFSTICMESGALSHQELSEILSVR</sequence>
<name>A0ABT7B6C6_9CYAN</name>
<keyword evidence="1" id="KW-0732">Signal</keyword>
<feature type="signal peptide" evidence="1">
    <location>
        <begin position="1"/>
        <end position="20"/>
    </location>
</feature>
<gene>
    <name evidence="2" type="ORF">PMG25_11230</name>
</gene>
<reference evidence="2 3" key="1">
    <citation type="submission" date="2023-01" db="EMBL/GenBank/DDBJ databases">
        <title>Novel diversity within Roseofilum (Cyanobacteria; Desertifilaceae) from marine benthic mats with descriptions of four novel species.</title>
        <authorList>
            <person name="Wang Y."/>
            <person name="Berthold D.E."/>
            <person name="Hu J."/>
            <person name="Lefler F.W."/>
            <person name="Laughinghouse H.D. IV."/>
        </authorList>
    </citation>
    <scope>NUCLEOTIDE SEQUENCE [LARGE SCALE GENOMIC DNA]</scope>
    <source>
        <strain evidence="2 3">BLCC-M114</strain>
    </source>
</reference>
<dbReference type="EMBL" id="JAQOSO010000060">
    <property type="protein sequence ID" value="MDJ1174665.1"/>
    <property type="molecule type" value="Genomic_DNA"/>
</dbReference>
<dbReference type="RefSeq" id="WP_283766987.1">
    <property type="nucleotide sequence ID" value="NZ_JAQOSO010000060.1"/>
</dbReference>
<dbReference type="Proteomes" id="UP001235849">
    <property type="component" value="Unassembled WGS sequence"/>
</dbReference>
<evidence type="ECO:0000313" key="3">
    <source>
        <dbReference type="Proteomes" id="UP001235849"/>
    </source>
</evidence>
<comment type="caution">
    <text evidence="2">The sequence shown here is derived from an EMBL/GenBank/DDBJ whole genome shotgun (WGS) entry which is preliminary data.</text>
</comment>
<keyword evidence="3" id="KW-1185">Reference proteome</keyword>
<protein>
    <submittedName>
        <fullName evidence="2">Uncharacterized protein</fullName>
    </submittedName>
</protein>
<organism evidence="2 3">
    <name type="scientific">Roseofilum capinflatum BLCC-M114</name>
    <dbReference type="NCBI Taxonomy" id="3022440"/>
    <lineage>
        <taxon>Bacteria</taxon>
        <taxon>Bacillati</taxon>
        <taxon>Cyanobacteriota</taxon>
        <taxon>Cyanophyceae</taxon>
        <taxon>Desertifilales</taxon>
        <taxon>Desertifilaceae</taxon>
        <taxon>Roseofilum</taxon>
        <taxon>Roseofilum capinflatum</taxon>
    </lineage>
</organism>
<proteinExistence type="predicted"/>
<accession>A0ABT7B6C6</accession>
<evidence type="ECO:0000256" key="1">
    <source>
        <dbReference type="SAM" id="SignalP"/>
    </source>
</evidence>